<dbReference type="EMBL" id="PKPP01000396">
    <property type="protein sequence ID" value="PWA93307.1"/>
    <property type="molecule type" value="Genomic_DNA"/>
</dbReference>
<gene>
    <name evidence="3" type="ORF">CTI12_AA071460</name>
</gene>
<dbReference type="InterPro" id="IPR037138">
    <property type="entry name" value="His_deacetylse_dom_sf"/>
</dbReference>
<keyword evidence="1" id="KW-0678">Repressor</keyword>
<evidence type="ECO:0000256" key="2">
    <source>
        <dbReference type="ARBA" id="ARBA00022853"/>
    </source>
</evidence>
<dbReference type="InterPro" id="IPR023696">
    <property type="entry name" value="Ureohydrolase_dom_sf"/>
</dbReference>
<dbReference type="AlphaFoldDB" id="A0A2U1Q5P0"/>
<organism evidence="3 4">
    <name type="scientific">Artemisia annua</name>
    <name type="common">Sweet wormwood</name>
    <dbReference type="NCBI Taxonomy" id="35608"/>
    <lineage>
        <taxon>Eukaryota</taxon>
        <taxon>Viridiplantae</taxon>
        <taxon>Streptophyta</taxon>
        <taxon>Embryophyta</taxon>
        <taxon>Tracheophyta</taxon>
        <taxon>Spermatophyta</taxon>
        <taxon>Magnoliopsida</taxon>
        <taxon>eudicotyledons</taxon>
        <taxon>Gunneridae</taxon>
        <taxon>Pentapetalae</taxon>
        <taxon>asterids</taxon>
        <taxon>campanulids</taxon>
        <taxon>Asterales</taxon>
        <taxon>Asteraceae</taxon>
        <taxon>Asteroideae</taxon>
        <taxon>Anthemideae</taxon>
        <taxon>Artemisiinae</taxon>
        <taxon>Artemisia</taxon>
    </lineage>
</organism>
<dbReference type="Gene3D" id="3.40.800.20">
    <property type="entry name" value="Histone deacetylase domain"/>
    <property type="match status" value="1"/>
</dbReference>
<evidence type="ECO:0000313" key="3">
    <source>
        <dbReference type="EMBL" id="PWA93307.1"/>
    </source>
</evidence>
<protein>
    <submittedName>
        <fullName evidence="3">Histone deacetylase 14</fullName>
    </submittedName>
</protein>
<comment type="caution">
    <text evidence="3">The sequence shown here is derived from an EMBL/GenBank/DDBJ whole genome shotgun (WGS) entry which is preliminary data.</text>
</comment>
<dbReference type="Proteomes" id="UP000245207">
    <property type="component" value="Unassembled WGS sequence"/>
</dbReference>
<dbReference type="SUPFAM" id="SSF52768">
    <property type="entry name" value="Arginase/deacetylase"/>
    <property type="match status" value="1"/>
</dbReference>
<keyword evidence="2" id="KW-0156">Chromatin regulator</keyword>
<name>A0A2U1Q5P0_ARTAN</name>
<dbReference type="STRING" id="35608.A0A2U1Q5P0"/>
<keyword evidence="4" id="KW-1185">Reference proteome</keyword>
<proteinExistence type="predicted"/>
<accession>A0A2U1Q5P0</accession>
<dbReference type="OrthoDB" id="424012at2759"/>
<evidence type="ECO:0000313" key="4">
    <source>
        <dbReference type="Proteomes" id="UP000245207"/>
    </source>
</evidence>
<evidence type="ECO:0000256" key="1">
    <source>
        <dbReference type="ARBA" id="ARBA00022491"/>
    </source>
</evidence>
<sequence>MTYYMLASGIKKLATDLCGGRCVFFLKGGYNLESLSDSVVESFRAFIGEPSNSTELDIRHFTIQEPLHRLSQAILKIKQLHNL</sequence>
<reference evidence="3 4" key="1">
    <citation type="journal article" date="2018" name="Mol. Plant">
        <title>The genome of Artemisia annua provides insight into the evolution of Asteraceae family and artemisinin biosynthesis.</title>
        <authorList>
            <person name="Shen Q."/>
            <person name="Zhang L."/>
            <person name="Liao Z."/>
            <person name="Wang S."/>
            <person name="Yan T."/>
            <person name="Shi P."/>
            <person name="Liu M."/>
            <person name="Fu X."/>
            <person name="Pan Q."/>
            <person name="Wang Y."/>
            <person name="Lv Z."/>
            <person name="Lu X."/>
            <person name="Zhang F."/>
            <person name="Jiang W."/>
            <person name="Ma Y."/>
            <person name="Chen M."/>
            <person name="Hao X."/>
            <person name="Li L."/>
            <person name="Tang Y."/>
            <person name="Lv G."/>
            <person name="Zhou Y."/>
            <person name="Sun X."/>
            <person name="Brodelius P.E."/>
            <person name="Rose J.K.C."/>
            <person name="Tang K."/>
        </authorList>
    </citation>
    <scope>NUCLEOTIDE SEQUENCE [LARGE SCALE GENOMIC DNA]</scope>
    <source>
        <strain evidence="4">cv. Huhao1</strain>
        <tissue evidence="3">Leaf</tissue>
    </source>
</reference>
<dbReference type="GO" id="GO:0006325">
    <property type="term" value="P:chromatin organization"/>
    <property type="evidence" value="ECO:0007669"/>
    <property type="project" value="UniProtKB-KW"/>
</dbReference>